<comment type="caution">
    <text evidence="1">The sequence shown here is derived from an EMBL/GenBank/DDBJ whole genome shotgun (WGS) entry which is preliminary data.</text>
</comment>
<gene>
    <name evidence="1" type="ORF">MENT_LOCUS39039</name>
</gene>
<evidence type="ECO:0000313" key="2">
    <source>
        <dbReference type="Proteomes" id="UP000580250"/>
    </source>
</evidence>
<proteinExistence type="predicted"/>
<name>A0A6V7WHQ6_MELEN</name>
<dbReference type="Proteomes" id="UP000580250">
    <property type="component" value="Unassembled WGS sequence"/>
</dbReference>
<sequence length="62" mass="7317">MAGKYPHFPLITLIQPQKCLYLYKKSWNMWVSHGNQSKSLITCHMYLYLVTSMATEGYSREK</sequence>
<protein>
    <submittedName>
        <fullName evidence="1">Uncharacterized protein</fullName>
    </submittedName>
</protein>
<evidence type="ECO:0000313" key="1">
    <source>
        <dbReference type="EMBL" id="CAD2186532.1"/>
    </source>
</evidence>
<dbReference type="EMBL" id="CAJEWN010000592">
    <property type="protein sequence ID" value="CAD2186532.1"/>
    <property type="molecule type" value="Genomic_DNA"/>
</dbReference>
<accession>A0A6V7WHQ6</accession>
<dbReference type="AlphaFoldDB" id="A0A6V7WHQ6"/>
<reference evidence="1 2" key="1">
    <citation type="submission" date="2020-08" db="EMBL/GenBank/DDBJ databases">
        <authorList>
            <person name="Koutsovoulos G."/>
            <person name="Danchin GJ E."/>
        </authorList>
    </citation>
    <scope>NUCLEOTIDE SEQUENCE [LARGE SCALE GENOMIC DNA]</scope>
</reference>
<organism evidence="1 2">
    <name type="scientific">Meloidogyne enterolobii</name>
    <name type="common">Root-knot nematode worm</name>
    <name type="synonym">Meloidogyne mayaguensis</name>
    <dbReference type="NCBI Taxonomy" id="390850"/>
    <lineage>
        <taxon>Eukaryota</taxon>
        <taxon>Metazoa</taxon>
        <taxon>Ecdysozoa</taxon>
        <taxon>Nematoda</taxon>
        <taxon>Chromadorea</taxon>
        <taxon>Rhabditida</taxon>
        <taxon>Tylenchina</taxon>
        <taxon>Tylenchomorpha</taxon>
        <taxon>Tylenchoidea</taxon>
        <taxon>Meloidogynidae</taxon>
        <taxon>Meloidogyninae</taxon>
        <taxon>Meloidogyne</taxon>
    </lineage>
</organism>